<dbReference type="GO" id="GO:0005615">
    <property type="term" value="C:extracellular space"/>
    <property type="evidence" value="ECO:0007669"/>
    <property type="project" value="TreeGrafter"/>
</dbReference>
<dbReference type="OrthoDB" id="8183961at2759"/>
<comment type="similarity">
    <text evidence="2 4">Belongs to the AB hydrolase superfamily. Lipase family.</text>
</comment>
<dbReference type="InterPro" id="IPR029058">
    <property type="entry name" value="AB_hydrolase_fold"/>
</dbReference>
<dbReference type="Pfam" id="PF00151">
    <property type="entry name" value="Lipase"/>
    <property type="match status" value="1"/>
</dbReference>
<dbReference type="GO" id="GO:0016298">
    <property type="term" value="F:lipase activity"/>
    <property type="evidence" value="ECO:0007669"/>
    <property type="project" value="InterPro"/>
</dbReference>
<keyword evidence="3" id="KW-0964">Secreted</keyword>
<protein>
    <submittedName>
        <fullName evidence="6">Phospholipase A1</fullName>
    </submittedName>
</protein>
<evidence type="ECO:0000259" key="5">
    <source>
        <dbReference type="Pfam" id="PF00151"/>
    </source>
</evidence>
<evidence type="ECO:0000256" key="2">
    <source>
        <dbReference type="ARBA" id="ARBA00010701"/>
    </source>
</evidence>
<name>A0A9Q0S7H9_9DIPT</name>
<gene>
    <name evidence="6" type="primary">PA1_0</name>
    <name evidence="6" type="ORF">Bhyg_01391</name>
</gene>
<dbReference type="PANTHER" id="PTHR11610:SF36">
    <property type="entry name" value="LIPASE MEMBER H-A-LIKE PROTEIN"/>
    <property type="match status" value="1"/>
</dbReference>
<evidence type="ECO:0000256" key="4">
    <source>
        <dbReference type="RuleBase" id="RU004262"/>
    </source>
</evidence>
<comment type="subcellular location">
    <subcellularLocation>
        <location evidence="1">Secreted</location>
    </subcellularLocation>
</comment>
<organism evidence="6 7">
    <name type="scientific">Pseudolycoriella hygida</name>
    <dbReference type="NCBI Taxonomy" id="35572"/>
    <lineage>
        <taxon>Eukaryota</taxon>
        <taxon>Metazoa</taxon>
        <taxon>Ecdysozoa</taxon>
        <taxon>Arthropoda</taxon>
        <taxon>Hexapoda</taxon>
        <taxon>Insecta</taxon>
        <taxon>Pterygota</taxon>
        <taxon>Neoptera</taxon>
        <taxon>Endopterygota</taxon>
        <taxon>Diptera</taxon>
        <taxon>Nematocera</taxon>
        <taxon>Sciaroidea</taxon>
        <taxon>Sciaridae</taxon>
        <taxon>Pseudolycoriella</taxon>
    </lineage>
</organism>
<dbReference type="Gene3D" id="3.40.50.1820">
    <property type="entry name" value="alpha/beta hydrolase"/>
    <property type="match status" value="2"/>
</dbReference>
<evidence type="ECO:0000256" key="1">
    <source>
        <dbReference type="ARBA" id="ARBA00004613"/>
    </source>
</evidence>
<reference evidence="6" key="1">
    <citation type="submission" date="2022-07" db="EMBL/GenBank/DDBJ databases">
        <authorList>
            <person name="Trinca V."/>
            <person name="Uliana J.V.C."/>
            <person name="Torres T.T."/>
            <person name="Ward R.J."/>
            <person name="Monesi N."/>
        </authorList>
    </citation>
    <scope>NUCLEOTIDE SEQUENCE</scope>
    <source>
        <strain evidence="6">HSMRA1968</strain>
        <tissue evidence="6">Whole embryos</tissue>
    </source>
</reference>
<sequence length="229" mass="26067">MGSGVFDINLLRCMLKKEYSCPHEDIDFVMYTPKQRRGRLINPLDPDSLRRAKFKSYEETAFIVHGFNGSHTDRHMRYLRDGLDPAKPLIERRAPRSYRLTRDDADVVQIIHTNSGVLGQISFTGSLDLCVNGGKQQPFCKGHFIRRSRCSHFLSVCYLANAIFKHKIFPAVPCPRGCMKSTKLPVTQITPYGSKLVQMMHIGQDVPEETIGGYCVQVDFARHCPFNDT</sequence>
<dbReference type="GO" id="GO:0016042">
    <property type="term" value="P:lipid catabolic process"/>
    <property type="evidence" value="ECO:0007669"/>
    <property type="project" value="TreeGrafter"/>
</dbReference>
<accession>A0A9Q0S7H9</accession>
<dbReference type="SUPFAM" id="SSF53474">
    <property type="entry name" value="alpha/beta-Hydrolases"/>
    <property type="match status" value="2"/>
</dbReference>
<dbReference type="Proteomes" id="UP001151699">
    <property type="component" value="Chromosome A"/>
</dbReference>
<feature type="domain" description="Lipase" evidence="5">
    <location>
        <begin position="81"/>
        <end position="174"/>
    </location>
</feature>
<dbReference type="AlphaFoldDB" id="A0A9Q0S7H9"/>
<evidence type="ECO:0000313" key="7">
    <source>
        <dbReference type="Proteomes" id="UP001151699"/>
    </source>
</evidence>
<dbReference type="PANTHER" id="PTHR11610">
    <property type="entry name" value="LIPASE"/>
    <property type="match status" value="1"/>
</dbReference>
<dbReference type="InterPro" id="IPR000734">
    <property type="entry name" value="TAG_lipase"/>
</dbReference>
<evidence type="ECO:0000313" key="6">
    <source>
        <dbReference type="EMBL" id="KAJ6646180.1"/>
    </source>
</evidence>
<dbReference type="InterPro" id="IPR013818">
    <property type="entry name" value="Lipase"/>
</dbReference>
<proteinExistence type="inferred from homology"/>
<comment type="caution">
    <text evidence="6">The sequence shown here is derived from an EMBL/GenBank/DDBJ whole genome shotgun (WGS) entry which is preliminary data.</text>
</comment>
<keyword evidence="7" id="KW-1185">Reference proteome</keyword>
<dbReference type="GO" id="GO:0017171">
    <property type="term" value="F:serine hydrolase activity"/>
    <property type="evidence" value="ECO:0007669"/>
    <property type="project" value="TreeGrafter"/>
</dbReference>
<dbReference type="EMBL" id="WJQU01000001">
    <property type="protein sequence ID" value="KAJ6646180.1"/>
    <property type="molecule type" value="Genomic_DNA"/>
</dbReference>
<evidence type="ECO:0000256" key="3">
    <source>
        <dbReference type="ARBA" id="ARBA00022525"/>
    </source>
</evidence>